<keyword evidence="5 8" id="KW-0238">DNA-binding</keyword>
<dbReference type="FunFam" id="1.10.10.10:FF:000018">
    <property type="entry name" value="DNA-binding response regulator ResD"/>
    <property type="match status" value="1"/>
</dbReference>
<evidence type="ECO:0000256" key="6">
    <source>
        <dbReference type="ARBA" id="ARBA00023163"/>
    </source>
</evidence>
<dbReference type="PROSITE" id="PS51755">
    <property type="entry name" value="OMPR_PHOB"/>
    <property type="match status" value="1"/>
</dbReference>
<dbReference type="SMART" id="SM00448">
    <property type="entry name" value="REC"/>
    <property type="match status" value="1"/>
</dbReference>
<dbReference type="EMBL" id="LS992241">
    <property type="protein sequence ID" value="SYX87535.1"/>
    <property type="molecule type" value="Genomic_DNA"/>
</dbReference>
<dbReference type="GO" id="GO:0032993">
    <property type="term" value="C:protein-DNA complex"/>
    <property type="evidence" value="ECO:0007669"/>
    <property type="project" value="TreeGrafter"/>
</dbReference>
<evidence type="ECO:0000256" key="3">
    <source>
        <dbReference type="ARBA" id="ARBA00023012"/>
    </source>
</evidence>
<dbReference type="PANTHER" id="PTHR48111:SF2">
    <property type="entry name" value="RESPONSE REGULATOR SAER"/>
    <property type="match status" value="1"/>
</dbReference>
<gene>
    <name evidence="11" type="primary">ycbL</name>
    <name evidence="11" type="ORF">PBLR_15965</name>
</gene>
<dbReference type="SMART" id="SM00862">
    <property type="entry name" value="Trans_reg_C"/>
    <property type="match status" value="1"/>
</dbReference>
<feature type="domain" description="OmpR/PhoB-type" evidence="10">
    <location>
        <begin position="131"/>
        <end position="231"/>
    </location>
</feature>
<dbReference type="SUPFAM" id="SSF46894">
    <property type="entry name" value="C-terminal effector domain of the bipartite response regulators"/>
    <property type="match status" value="1"/>
</dbReference>
<evidence type="ECO:0000256" key="2">
    <source>
        <dbReference type="ARBA" id="ARBA00022553"/>
    </source>
</evidence>
<evidence type="ECO:0000256" key="4">
    <source>
        <dbReference type="ARBA" id="ARBA00023015"/>
    </source>
</evidence>
<dbReference type="InterPro" id="IPR011006">
    <property type="entry name" value="CheY-like_superfamily"/>
</dbReference>
<evidence type="ECO:0000256" key="7">
    <source>
        <dbReference type="PROSITE-ProRule" id="PRU00169"/>
    </source>
</evidence>
<accession>A0A383RKI8</accession>
<feature type="domain" description="Response regulatory" evidence="9">
    <location>
        <begin position="4"/>
        <end position="117"/>
    </location>
</feature>
<dbReference type="PANTHER" id="PTHR48111">
    <property type="entry name" value="REGULATOR OF RPOS"/>
    <property type="match status" value="1"/>
</dbReference>
<keyword evidence="4" id="KW-0805">Transcription regulation</keyword>
<organism evidence="11 12">
    <name type="scientific">Paenibacillus alvei</name>
    <name type="common">Bacillus alvei</name>
    <dbReference type="NCBI Taxonomy" id="44250"/>
    <lineage>
        <taxon>Bacteria</taxon>
        <taxon>Bacillati</taxon>
        <taxon>Bacillota</taxon>
        <taxon>Bacilli</taxon>
        <taxon>Bacillales</taxon>
        <taxon>Paenibacillaceae</taxon>
        <taxon>Paenibacillus</taxon>
    </lineage>
</organism>
<dbReference type="FunFam" id="3.40.50.2300:FF:000001">
    <property type="entry name" value="DNA-binding response regulator PhoB"/>
    <property type="match status" value="1"/>
</dbReference>
<dbReference type="InterPro" id="IPR039420">
    <property type="entry name" value="WalR-like"/>
</dbReference>
<evidence type="ECO:0000259" key="10">
    <source>
        <dbReference type="PROSITE" id="PS51755"/>
    </source>
</evidence>
<dbReference type="Pfam" id="PF00486">
    <property type="entry name" value="Trans_reg_C"/>
    <property type="match status" value="1"/>
</dbReference>
<dbReference type="RefSeq" id="WP_138189116.1">
    <property type="nucleotide sequence ID" value="NZ_LS992241.1"/>
</dbReference>
<keyword evidence="2 7" id="KW-0597">Phosphoprotein</keyword>
<protein>
    <submittedName>
        <fullName evidence="11">Uncharacterized transcriptional regulatory protein YcbL</fullName>
    </submittedName>
</protein>
<dbReference type="Gene3D" id="3.40.50.2300">
    <property type="match status" value="1"/>
</dbReference>
<feature type="DNA-binding region" description="OmpR/PhoB-type" evidence="8">
    <location>
        <begin position="131"/>
        <end position="231"/>
    </location>
</feature>
<name>A0A383RKI8_PAEAL</name>
<dbReference type="Proteomes" id="UP000304148">
    <property type="component" value="Chromosome"/>
</dbReference>
<evidence type="ECO:0000256" key="1">
    <source>
        <dbReference type="ARBA" id="ARBA00004496"/>
    </source>
</evidence>
<evidence type="ECO:0000256" key="8">
    <source>
        <dbReference type="PROSITE-ProRule" id="PRU01091"/>
    </source>
</evidence>
<evidence type="ECO:0000313" key="11">
    <source>
        <dbReference type="EMBL" id="SYX87535.1"/>
    </source>
</evidence>
<feature type="modified residue" description="4-aspartylphosphate" evidence="7">
    <location>
        <position position="53"/>
    </location>
</feature>
<keyword evidence="3" id="KW-0902">Two-component regulatory system</keyword>
<evidence type="ECO:0000313" key="12">
    <source>
        <dbReference type="Proteomes" id="UP000304148"/>
    </source>
</evidence>
<dbReference type="InterPro" id="IPR036388">
    <property type="entry name" value="WH-like_DNA-bd_sf"/>
</dbReference>
<dbReference type="InterPro" id="IPR001789">
    <property type="entry name" value="Sig_transdc_resp-reg_receiver"/>
</dbReference>
<dbReference type="Pfam" id="PF00072">
    <property type="entry name" value="Response_reg"/>
    <property type="match status" value="1"/>
</dbReference>
<dbReference type="PROSITE" id="PS50110">
    <property type="entry name" value="RESPONSE_REGULATORY"/>
    <property type="match status" value="1"/>
</dbReference>
<keyword evidence="6" id="KW-0804">Transcription</keyword>
<dbReference type="InterPro" id="IPR001867">
    <property type="entry name" value="OmpR/PhoB-type_DNA-bd"/>
</dbReference>
<dbReference type="CDD" id="cd17574">
    <property type="entry name" value="REC_OmpR"/>
    <property type="match status" value="1"/>
</dbReference>
<dbReference type="GO" id="GO:0000156">
    <property type="term" value="F:phosphorelay response regulator activity"/>
    <property type="evidence" value="ECO:0007669"/>
    <property type="project" value="TreeGrafter"/>
</dbReference>
<dbReference type="AlphaFoldDB" id="A0A383RKI8"/>
<reference evidence="12" key="1">
    <citation type="submission" date="2018-08" db="EMBL/GenBank/DDBJ databases">
        <authorList>
            <person name="Chevrot R."/>
        </authorList>
    </citation>
    <scope>NUCLEOTIDE SEQUENCE [LARGE SCALE GENOMIC DNA]</scope>
</reference>
<dbReference type="Gene3D" id="6.10.250.690">
    <property type="match status" value="1"/>
</dbReference>
<comment type="subcellular location">
    <subcellularLocation>
        <location evidence="1">Cytoplasm</location>
    </subcellularLocation>
</comment>
<dbReference type="GO" id="GO:0005829">
    <property type="term" value="C:cytosol"/>
    <property type="evidence" value="ECO:0007669"/>
    <property type="project" value="TreeGrafter"/>
</dbReference>
<dbReference type="SUPFAM" id="SSF52172">
    <property type="entry name" value="CheY-like"/>
    <property type="match status" value="1"/>
</dbReference>
<evidence type="ECO:0000259" key="9">
    <source>
        <dbReference type="PROSITE" id="PS50110"/>
    </source>
</evidence>
<dbReference type="InterPro" id="IPR016032">
    <property type="entry name" value="Sig_transdc_resp-reg_C-effctor"/>
</dbReference>
<sequence>MNANILLVEDDREIARIVRDHLRREGYEVTWSSTGLEGWEDFRSGTYDMVIVDLMLPEMDGFTLCKNIRLSSNVPLLILSARLEDEVKVQGLKLGADDYVTKPFSLSELTARIDSHLRRFKRYTDGAEASTNCLSFEGGLAIDEGIQLASIGDQSITLTAKEWALLVLLAHHPQRAFTKKELYEHVWQQADAEGNNTVSVHIKSLRMKLGDDVRNPTYIQTVWGTGYRFIGERRG</sequence>
<proteinExistence type="predicted"/>
<dbReference type="Gene3D" id="1.10.10.10">
    <property type="entry name" value="Winged helix-like DNA-binding domain superfamily/Winged helix DNA-binding domain"/>
    <property type="match status" value="1"/>
</dbReference>
<dbReference type="GO" id="GO:0006355">
    <property type="term" value="P:regulation of DNA-templated transcription"/>
    <property type="evidence" value="ECO:0007669"/>
    <property type="project" value="InterPro"/>
</dbReference>
<evidence type="ECO:0000256" key="5">
    <source>
        <dbReference type="ARBA" id="ARBA00023125"/>
    </source>
</evidence>
<dbReference type="GO" id="GO:0000976">
    <property type="term" value="F:transcription cis-regulatory region binding"/>
    <property type="evidence" value="ECO:0007669"/>
    <property type="project" value="TreeGrafter"/>
</dbReference>
<dbReference type="CDD" id="cd00383">
    <property type="entry name" value="trans_reg_C"/>
    <property type="match status" value="1"/>
</dbReference>